<evidence type="ECO:0000313" key="2">
    <source>
        <dbReference type="Ensembl" id="ENSCMUP00000032578.1"/>
    </source>
</evidence>
<dbReference type="AlphaFoldDB" id="A0A8U7NG24"/>
<dbReference type="GO" id="GO:0004523">
    <property type="term" value="F:RNA-DNA hybrid ribonuclease activity"/>
    <property type="evidence" value="ECO:0007669"/>
    <property type="project" value="InterPro"/>
</dbReference>
<dbReference type="GO" id="GO:0006259">
    <property type="term" value="P:DNA metabolic process"/>
    <property type="evidence" value="ECO:0007669"/>
    <property type="project" value="UniProtKB-ARBA"/>
</dbReference>
<dbReference type="PANTHER" id="PTHR33064:SF37">
    <property type="entry name" value="RIBONUCLEASE H"/>
    <property type="match status" value="1"/>
</dbReference>
<dbReference type="Pfam" id="PF00075">
    <property type="entry name" value="RNase_H"/>
    <property type="match status" value="1"/>
</dbReference>
<dbReference type="PANTHER" id="PTHR33064">
    <property type="entry name" value="POL PROTEIN"/>
    <property type="match status" value="1"/>
</dbReference>
<dbReference type="Gene3D" id="3.30.420.10">
    <property type="entry name" value="Ribonuclease H-like superfamily/Ribonuclease H"/>
    <property type="match status" value="1"/>
</dbReference>
<dbReference type="OMA" id="ISHADCE"/>
<dbReference type="OrthoDB" id="9950135at2759"/>
<dbReference type="InterPro" id="IPR043502">
    <property type="entry name" value="DNA/RNA_pol_sf"/>
</dbReference>
<sequence length="417" mass="45272">MLRQTVVCLGCEVSAGQRTLGQDQKEATCRTPKPQTVKELRTFLGMTGWCRLWIYNYGLLVKPFCALVAEGNRDLQWTKEATQAFNQLKKTLMSAPALGLPAVSKPFLLFSHKKQGLLWEYWHKTWARIAGQSPSSLDAAAQAWPGCLRAVTAGALNIQDAAKGWPGCLRAVTAVALNIQDAAKGWPGCLRAVTAVALNIQDAAKGWPGCLRAVTAVALNIQDAHKFTLGLKMTVLVSHTVSAVLGAKGGPWLSPRRFLKYQTVMVERDDAEMVVTNIVNPASFLSGNLGEPVIHDCLETIKATYSSRLDLKATPLEDTETWFTDGSSGKRHAGYAGTTNREVTESGSSPTNTSAQKAAIIALTRALELAKGKKISIYTDSRYAFGVVHAHGTIWKERGLLNSQGKNIKHAQEIINC</sequence>
<accession>A0A8U7NG24</accession>
<keyword evidence="3" id="KW-1185">Reference proteome</keyword>
<feature type="compositionally biased region" description="Polar residues" evidence="1">
    <location>
        <begin position="337"/>
        <end position="352"/>
    </location>
</feature>
<dbReference type="InterPro" id="IPR002156">
    <property type="entry name" value="RNaseH_domain"/>
</dbReference>
<dbReference type="SUPFAM" id="SSF53098">
    <property type="entry name" value="Ribonuclease H-like"/>
    <property type="match status" value="1"/>
</dbReference>
<name>A0A8U7NG24_CORMO</name>
<proteinExistence type="predicted"/>
<dbReference type="Ensembl" id="ENSCMUT00000030177.1">
    <property type="protein sequence ID" value="ENSCMUP00000032578.1"/>
    <property type="gene ID" value="ENSCMUG00000019401.1"/>
</dbReference>
<dbReference type="GO" id="GO:0003676">
    <property type="term" value="F:nucleic acid binding"/>
    <property type="evidence" value="ECO:0007669"/>
    <property type="project" value="InterPro"/>
</dbReference>
<gene>
    <name evidence="2" type="primary">LOC116437266</name>
</gene>
<protein>
    <submittedName>
        <fullName evidence="2">Uncharacterized protein</fullName>
    </submittedName>
</protein>
<dbReference type="RefSeq" id="XP_031950803.1">
    <property type="nucleotide sequence ID" value="XM_032094912.1"/>
</dbReference>
<dbReference type="InterPro" id="IPR043128">
    <property type="entry name" value="Rev_trsase/Diguanyl_cyclase"/>
</dbReference>
<reference evidence="3" key="1">
    <citation type="submission" date="2019-10" db="EMBL/GenBank/DDBJ databases">
        <title>Corvus moneduloides (New Caledonian crow) genome, bCorMon1, primary haplotype.</title>
        <authorList>
            <person name="Rutz C."/>
            <person name="Fungtammasan C."/>
            <person name="Mountcastle J."/>
            <person name="Formenti G."/>
            <person name="Chow W."/>
            <person name="Howe K."/>
            <person name="Steele M.P."/>
            <person name="Fernandes J."/>
            <person name="Gilbert M.T.P."/>
            <person name="Fedrigo O."/>
            <person name="Jarvis E.D."/>
            <person name="Gemmell N."/>
        </authorList>
    </citation>
    <scope>NUCLEOTIDE SEQUENCE [LARGE SCALE GENOMIC DNA]</scope>
</reference>
<dbReference type="Gene3D" id="3.30.70.270">
    <property type="match status" value="1"/>
</dbReference>
<dbReference type="InterPro" id="IPR012337">
    <property type="entry name" value="RNaseH-like_sf"/>
</dbReference>
<dbReference type="SUPFAM" id="SSF56672">
    <property type="entry name" value="DNA/RNA polymerases"/>
    <property type="match status" value="1"/>
</dbReference>
<reference evidence="2" key="3">
    <citation type="submission" date="2025-09" db="UniProtKB">
        <authorList>
            <consortium name="Ensembl"/>
        </authorList>
    </citation>
    <scope>IDENTIFICATION</scope>
</reference>
<organism evidence="2 3">
    <name type="scientific">Corvus moneduloides</name>
    <name type="common">New Caledonian crow</name>
    <dbReference type="NCBI Taxonomy" id="1196302"/>
    <lineage>
        <taxon>Eukaryota</taxon>
        <taxon>Metazoa</taxon>
        <taxon>Chordata</taxon>
        <taxon>Craniata</taxon>
        <taxon>Vertebrata</taxon>
        <taxon>Euteleostomi</taxon>
        <taxon>Archelosauria</taxon>
        <taxon>Archosauria</taxon>
        <taxon>Dinosauria</taxon>
        <taxon>Saurischia</taxon>
        <taxon>Theropoda</taxon>
        <taxon>Coelurosauria</taxon>
        <taxon>Aves</taxon>
        <taxon>Neognathae</taxon>
        <taxon>Neoaves</taxon>
        <taxon>Telluraves</taxon>
        <taxon>Australaves</taxon>
        <taxon>Passeriformes</taxon>
        <taxon>Corvoidea</taxon>
        <taxon>Corvidae</taxon>
        <taxon>Corvus</taxon>
    </lineage>
</organism>
<evidence type="ECO:0000256" key="1">
    <source>
        <dbReference type="SAM" id="MobiDB-lite"/>
    </source>
</evidence>
<dbReference type="GeneID" id="116437266"/>
<dbReference type="RefSeq" id="XP_031950805.1">
    <property type="nucleotide sequence ID" value="XM_032094914.1"/>
</dbReference>
<reference evidence="2" key="2">
    <citation type="submission" date="2025-08" db="UniProtKB">
        <authorList>
            <consortium name="Ensembl"/>
        </authorList>
    </citation>
    <scope>IDENTIFICATION</scope>
</reference>
<dbReference type="Gene3D" id="3.10.20.370">
    <property type="match status" value="2"/>
</dbReference>
<feature type="region of interest" description="Disordered" evidence="1">
    <location>
        <begin position="332"/>
        <end position="352"/>
    </location>
</feature>
<dbReference type="PROSITE" id="PS50879">
    <property type="entry name" value="RNASE_H_1"/>
    <property type="match status" value="1"/>
</dbReference>
<dbReference type="RefSeq" id="XP_031950804.1">
    <property type="nucleotide sequence ID" value="XM_032094913.1"/>
</dbReference>
<evidence type="ECO:0000313" key="3">
    <source>
        <dbReference type="Proteomes" id="UP000694553"/>
    </source>
</evidence>
<dbReference type="InterPro" id="IPR036397">
    <property type="entry name" value="RNaseH_sf"/>
</dbReference>
<dbReference type="InterPro" id="IPR051320">
    <property type="entry name" value="Viral_Replic_Matur_Polypro"/>
</dbReference>
<dbReference type="Proteomes" id="UP000694553">
    <property type="component" value="Unassembled WGS sequence"/>
</dbReference>